<gene>
    <name evidence="2" type="ORF">OVA965_LOCUS21738</name>
    <name evidence="3" type="ORF">TMI583_LOCUS22448</name>
</gene>
<feature type="transmembrane region" description="Helical" evidence="1">
    <location>
        <begin position="75"/>
        <end position="94"/>
    </location>
</feature>
<dbReference type="Proteomes" id="UP000682733">
    <property type="component" value="Unassembled WGS sequence"/>
</dbReference>
<accession>A0A8S2E7K3</accession>
<evidence type="ECO:0000256" key="1">
    <source>
        <dbReference type="SAM" id="Phobius"/>
    </source>
</evidence>
<organism evidence="2 4">
    <name type="scientific">Didymodactylos carnosus</name>
    <dbReference type="NCBI Taxonomy" id="1234261"/>
    <lineage>
        <taxon>Eukaryota</taxon>
        <taxon>Metazoa</taxon>
        <taxon>Spiralia</taxon>
        <taxon>Gnathifera</taxon>
        <taxon>Rotifera</taxon>
        <taxon>Eurotatoria</taxon>
        <taxon>Bdelloidea</taxon>
        <taxon>Philodinida</taxon>
        <taxon>Philodinidae</taxon>
        <taxon>Didymodactylos</taxon>
    </lineage>
</organism>
<comment type="caution">
    <text evidence="2">The sequence shown here is derived from an EMBL/GenBank/DDBJ whole genome shotgun (WGS) entry which is preliminary data.</text>
</comment>
<keyword evidence="1" id="KW-0472">Membrane</keyword>
<evidence type="ECO:0000313" key="2">
    <source>
        <dbReference type="EMBL" id="CAF1153750.1"/>
    </source>
</evidence>
<feature type="transmembrane region" description="Helical" evidence="1">
    <location>
        <begin position="139"/>
        <end position="158"/>
    </location>
</feature>
<dbReference type="AlphaFoldDB" id="A0A8S2E7K3"/>
<dbReference type="EMBL" id="CAJOBA010032363">
    <property type="protein sequence ID" value="CAF3963241.1"/>
    <property type="molecule type" value="Genomic_DNA"/>
</dbReference>
<feature type="non-terminal residue" evidence="2">
    <location>
        <position position="1"/>
    </location>
</feature>
<evidence type="ECO:0000313" key="4">
    <source>
        <dbReference type="Proteomes" id="UP000677228"/>
    </source>
</evidence>
<keyword evidence="1" id="KW-0812">Transmembrane</keyword>
<feature type="transmembrane region" description="Helical" evidence="1">
    <location>
        <begin position="37"/>
        <end position="69"/>
    </location>
</feature>
<protein>
    <submittedName>
        <fullName evidence="2">Uncharacterized protein</fullName>
    </submittedName>
</protein>
<name>A0A8S2E7K3_9BILA</name>
<proteinExistence type="predicted"/>
<dbReference type="EMBL" id="CAJNOK010012008">
    <property type="protein sequence ID" value="CAF1153750.1"/>
    <property type="molecule type" value="Genomic_DNA"/>
</dbReference>
<evidence type="ECO:0000313" key="3">
    <source>
        <dbReference type="EMBL" id="CAF3963241.1"/>
    </source>
</evidence>
<dbReference type="Proteomes" id="UP000677228">
    <property type="component" value="Unassembled WGS sequence"/>
</dbReference>
<keyword evidence="1" id="KW-1133">Transmembrane helix</keyword>
<reference evidence="2" key="1">
    <citation type="submission" date="2021-02" db="EMBL/GenBank/DDBJ databases">
        <authorList>
            <person name="Nowell W R."/>
        </authorList>
    </citation>
    <scope>NUCLEOTIDE SEQUENCE</scope>
</reference>
<sequence length="244" mass="27372">KEYKFKHTTEAMYHQNPSVEAVPASLQSSTAMKNNRWFFAVPLIGLCCVGIFGLLLLATVVLALIPVYLPKRGHVVLANQTSATIYLGYTVINGERKREIREKRGYSDDSKTSSTDEEKQNTANQISYAYNYNSNQAKIVVGNMIFLSSFVIPFQLAYTPLCRSQSCQAQLQDKTVQRFSSGIGSQILFTFTDDNGHLFTFRAQLVTVYPPTINGPSITTAKSSGRLLPWTRDGTFFYMVEYPN</sequence>